<evidence type="ECO:0000256" key="1">
    <source>
        <dbReference type="SAM" id="SignalP"/>
    </source>
</evidence>
<dbReference type="AlphaFoldDB" id="A0A1M6RLY7"/>
<keyword evidence="1" id="KW-0732">Signal</keyword>
<feature type="signal peptide" evidence="1">
    <location>
        <begin position="1"/>
        <end position="24"/>
    </location>
</feature>
<evidence type="ECO:0000259" key="2">
    <source>
        <dbReference type="Pfam" id="PF14343"/>
    </source>
</evidence>
<name>A0A1M6RLY7_9GAMM</name>
<sequence length="172" mass="18315">MIAVIRKMLAGLPAVSLLAGSALLAGCASSDTVEDKPSEPLARQVIQSAHCGLTGPGLAYVQTPERLQQLLELPAQNMAVQQLRQVDLGKEHLLFVTLGEKPTGGYSVSLTSASLENTDNTLRLSMTVRAPAPGTMVTQAITSPCVVIAVLARDRREIRVSGVRDRDLVVKF</sequence>
<feature type="chain" id="PRO_5013200838" evidence="1">
    <location>
        <begin position="25"/>
        <end position="172"/>
    </location>
</feature>
<dbReference type="OrthoDB" id="7063364at2"/>
<proteinExistence type="predicted"/>
<feature type="domain" description="PrcB C-terminal" evidence="2">
    <location>
        <begin position="94"/>
        <end position="150"/>
    </location>
</feature>
<dbReference type="Proteomes" id="UP000184497">
    <property type="component" value="Unassembled WGS sequence"/>
</dbReference>
<evidence type="ECO:0000313" key="4">
    <source>
        <dbReference type="Proteomes" id="UP000184497"/>
    </source>
</evidence>
<gene>
    <name evidence="3" type="ORF">SAMN05216369_1581</name>
</gene>
<organism evidence="3 4">
    <name type="scientific">Marinobacter antarcticus</name>
    <dbReference type="NCBI Taxonomy" id="564117"/>
    <lineage>
        <taxon>Bacteria</taxon>
        <taxon>Pseudomonadati</taxon>
        <taxon>Pseudomonadota</taxon>
        <taxon>Gammaproteobacteria</taxon>
        <taxon>Pseudomonadales</taxon>
        <taxon>Marinobacteraceae</taxon>
        <taxon>Marinobacter</taxon>
    </lineage>
</organism>
<keyword evidence="4" id="KW-1185">Reference proteome</keyword>
<reference evidence="4" key="1">
    <citation type="submission" date="2016-11" db="EMBL/GenBank/DDBJ databases">
        <authorList>
            <person name="Varghese N."/>
            <person name="Submissions S."/>
        </authorList>
    </citation>
    <scope>NUCLEOTIDE SEQUENCE [LARGE SCALE GENOMIC DNA]</scope>
    <source>
        <strain evidence="4">CGMCC 1.10835</strain>
    </source>
</reference>
<evidence type="ECO:0000313" key="3">
    <source>
        <dbReference type="EMBL" id="SHK33367.1"/>
    </source>
</evidence>
<dbReference type="RefSeq" id="WP_072796603.1">
    <property type="nucleotide sequence ID" value="NZ_FRAQ01000001.1"/>
</dbReference>
<dbReference type="EMBL" id="FRAQ01000001">
    <property type="protein sequence ID" value="SHK33367.1"/>
    <property type="molecule type" value="Genomic_DNA"/>
</dbReference>
<protein>
    <submittedName>
        <fullName evidence="3">PrcB C-terminal</fullName>
    </submittedName>
</protein>
<dbReference type="STRING" id="564117.SAMN05216369_1581"/>
<accession>A0A1M6RLY7</accession>
<dbReference type="InterPro" id="IPR025748">
    <property type="entry name" value="PrcB_C_dom"/>
</dbReference>
<dbReference type="Pfam" id="PF14343">
    <property type="entry name" value="PrcB_C"/>
    <property type="match status" value="1"/>
</dbReference>
<dbReference type="PROSITE" id="PS51257">
    <property type="entry name" value="PROKAR_LIPOPROTEIN"/>
    <property type="match status" value="1"/>
</dbReference>